<dbReference type="EMBL" id="JAEACU010000011">
    <property type="protein sequence ID" value="KAH7514398.1"/>
    <property type="molecule type" value="Genomic_DNA"/>
</dbReference>
<accession>A0A978UHW7</accession>
<comment type="function">
    <text evidence="1">Histone-binding component that specifically recognizes H3 tails trimethylated on 'Lys-4' (H3K4me3), which mark transcription start sites of virtually all active genes.</text>
</comment>
<dbReference type="GO" id="GO:0000976">
    <property type="term" value="F:transcription cis-regulatory region binding"/>
    <property type="evidence" value="ECO:0007669"/>
    <property type="project" value="TreeGrafter"/>
</dbReference>
<feature type="domain" description="Alfin N-terminal" evidence="2">
    <location>
        <begin position="82"/>
        <end position="133"/>
    </location>
</feature>
<comment type="subunit">
    <text evidence="1">Interacts with H3K4me3 and to a lesser extent with H3K4me2.</text>
</comment>
<dbReference type="PANTHER" id="PTHR12321">
    <property type="entry name" value="CPG BINDING PROTEIN"/>
    <property type="match status" value="1"/>
</dbReference>
<keyword evidence="1" id="KW-0156">Chromatin regulator</keyword>
<keyword evidence="1" id="KW-0479">Metal-binding</keyword>
<dbReference type="GO" id="GO:0006355">
    <property type="term" value="P:regulation of DNA-templated transcription"/>
    <property type="evidence" value="ECO:0007669"/>
    <property type="project" value="UniProtKB-UniRule"/>
</dbReference>
<dbReference type="InterPro" id="IPR045104">
    <property type="entry name" value="Alfin"/>
</dbReference>
<protein>
    <recommendedName>
        <fullName evidence="1">PHD finger protein ALFIN-LIKE</fullName>
    </recommendedName>
</protein>
<evidence type="ECO:0000259" key="2">
    <source>
        <dbReference type="Pfam" id="PF12165"/>
    </source>
</evidence>
<reference evidence="3" key="1">
    <citation type="journal article" date="2021" name="Front. Plant Sci.">
        <title>Chromosome-Scale Genome Assembly for Chinese Sour Jujube and Insights Into Its Genome Evolution and Domestication Signature.</title>
        <authorList>
            <person name="Shen L.-Y."/>
            <person name="Luo H."/>
            <person name="Wang X.-L."/>
            <person name="Wang X.-M."/>
            <person name="Qiu X.-J."/>
            <person name="Liu H."/>
            <person name="Zhou S.-S."/>
            <person name="Jia K.-H."/>
            <person name="Nie S."/>
            <person name="Bao Y.-T."/>
            <person name="Zhang R.-G."/>
            <person name="Yun Q.-Z."/>
            <person name="Chai Y.-H."/>
            <person name="Lu J.-Y."/>
            <person name="Li Y."/>
            <person name="Zhao S.-W."/>
            <person name="Mao J.-F."/>
            <person name="Jia S.-G."/>
            <person name="Mao Y.-M."/>
        </authorList>
    </citation>
    <scope>NUCLEOTIDE SEQUENCE</scope>
    <source>
        <strain evidence="3">AT0</strain>
        <tissue evidence="3">Leaf</tissue>
    </source>
</reference>
<dbReference type="GO" id="GO:0006325">
    <property type="term" value="P:chromatin organization"/>
    <property type="evidence" value="ECO:0007669"/>
    <property type="project" value="UniProtKB-UniRule"/>
</dbReference>
<dbReference type="InterPro" id="IPR021998">
    <property type="entry name" value="Alfin_N"/>
</dbReference>
<sequence length="149" mass="17254">MWIGFDNCCRISPWRRHHFSKKGVISRREVRSYAHGSSDLLGIEIDATINPGSFVPEIYSFTPFFIDTSPIYSILLFLVFIENENLYLYGLPNETWEVNIPIEEVPPELLEPALGINHVRDGMQKMDWLSLVVDVIVKQIFILEQVIPF</sequence>
<comment type="caution">
    <text evidence="3">The sequence shown here is derived from an EMBL/GenBank/DDBJ whole genome shotgun (WGS) entry which is preliminary data.</text>
</comment>
<name>A0A978UHW7_ZIZJJ</name>
<dbReference type="Pfam" id="PF12165">
    <property type="entry name" value="Alfin"/>
    <property type="match status" value="1"/>
</dbReference>
<dbReference type="AlphaFoldDB" id="A0A978UHW7"/>
<comment type="domain">
    <text evidence="1">The PHD-type zinc finger mediates the binding to H3K4me3.</text>
</comment>
<organism evidence="3 4">
    <name type="scientific">Ziziphus jujuba var. spinosa</name>
    <dbReference type="NCBI Taxonomy" id="714518"/>
    <lineage>
        <taxon>Eukaryota</taxon>
        <taxon>Viridiplantae</taxon>
        <taxon>Streptophyta</taxon>
        <taxon>Embryophyta</taxon>
        <taxon>Tracheophyta</taxon>
        <taxon>Spermatophyta</taxon>
        <taxon>Magnoliopsida</taxon>
        <taxon>eudicotyledons</taxon>
        <taxon>Gunneridae</taxon>
        <taxon>Pentapetalae</taxon>
        <taxon>rosids</taxon>
        <taxon>fabids</taxon>
        <taxon>Rosales</taxon>
        <taxon>Rhamnaceae</taxon>
        <taxon>Paliureae</taxon>
        <taxon>Ziziphus</taxon>
    </lineage>
</organism>
<proteinExistence type="inferred from homology"/>
<evidence type="ECO:0000313" key="3">
    <source>
        <dbReference type="EMBL" id="KAH7514398.1"/>
    </source>
</evidence>
<keyword evidence="1" id="KW-0805">Transcription regulation</keyword>
<dbReference type="GO" id="GO:0003712">
    <property type="term" value="F:transcription coregulator activity"/>
    <property type="evidence" value="ECO:0007669"/>
    <property type="project" value="TreeGrafter"/>
</dbReference>
<dbReference type="PANTHER" id="PTHR12321:SF60">
    <property type="entry name" value="PHD FINGER PROTEIN ALFIN-LIKE 6"/>
    <property type="match status" value="1"/>
</dbReference>
<dbReference type="GO" id="GO:0005634">
    <property type="term" value="C:nucleus"/>
    <property type="evidence" value="ECO:0007669"/>
    <property type="project" value="UniProtKB-SubCell"/>
</dbReference>
<comment type="similarity">
    <text evidence="1">Belongs to the Alfin family.</text>
</comment>
<evidence type="ECO:0000313" key="4">
    <source>
        <dbReference type="Proteomes" id="UP000813462"/>
    </source>
</evidence>
<comment type="subcellular location">
    <subcellularLocation>
        <location evidence="1">Nucleus</location>
    </subcellularLocation>
</comment>
<gene>
    <name evidence="3" type="ORF">FEM48_Zijuj11G0085500</name>
</gene>
<dbReference type="Proteomes" id="UP000813462">
    <property type="component" value="Unassembled WGS sequence"/>
</dbReference>
<keyword evidence="1" id="KW-0804">Transcription</keyword>
<dbReference type="GO" id="GO:0008270">
    <property type="term" value="F:zinc ion binding"/>
    <property type="evidence" value="ECO:0007669"/>
    <property type="project" value="UniProtKB-KW"/>
</dbReference>
<keyword evidence="1" id="KW-0862">Zinc</keyword>
<keyword evidence="1" id="KW-0539">Nucleus</keyword>
<keyword evidence="1" id="KW-0863">Zinc-finger</keyword>
<dbReference type="GO" id="GO:0042393">
    <property type="term" value="F:histone binding"/>
    <property type="evidence" value="ECO:0007669"/>
    <property type="project" value="UniProtKB-UniRule"/>
</dbReference>
<evidence type="ECO:0000256" key="1">
    <source>
        <dbReference type="RuleBase" id="RU369089"/>
    </source>
</evidence>